<evidence type="ECO:0000313" key="2">
    <source>
        <dbReference type="Proteomes" id="UP000798662"/>
    </source>
</evidence>
<comment type="caution">
    <text evidence="1">The sequence shown here is derived from an EMBL/GenBank/DDBJ whole genome shotgun (WGS) entry which is preliminary data.</text>
</comment>
<accession>A0ACC3C087</accession>
<evidence type="ECO:0000313" key="1">
    <source>
        <dbReference type="EMBL" id="KAK1863701.1"/>
    </source>
</evidence>
<proteinExistence type="predicted"/>
<dbReference type="EMBL" id="CM020619">
    <property type="protein sequence ID" value="KAK1863701.1"/>
    <property type="molecule type" value="Genomic_DNA"/>
</dbReference>
<name>A0ACC3C087_PYRYE</name>
<reference evidence="1" key="1">
    <citation type="submission" date="2019-11" db="EMBL/GenBank/DDBJ databases">
        <title>Nori genome reveals adaptations in red seaweeds to the harsh intertidal environment.</title>
        <authorList>
            <person name="Wang D."/>
            <person name="Mao Y."/>
        </authorList>
    </citation>
    <scope>NUCLEOTIDE SEQUENCE</scope>
    <source>
        <tissue evidence="1">Gametophyte</tissue>
    </source>
</reference>
<gene>
    <name evidence="1" type="ORF">I4F81_006255</name>
</gene>
<protein>
    <submittedName>
        <fullName evidence="1">Uncharacterized protein</fullName>
    </submittedName>
</protein>
<organism evidence="1 2">
    <name type="scientific">Pyropia yezoensis</name>
    <name type="common">Susabi-nori</name>
    <name type="synonym">Porphyra yezoensis</name>
    <dbReference type="NCBI Taxonomy" id="2788"/>
    <lineage>
        <taxon>Eukaryota</taxon>
        <taxon>Rhodophyta</taxon>
        <taxon>Bangiophyceae</taxon>
        <taxon>Bangiales</taxon>
        <taxon>Bangiaceae</taxon>
        <taxon>Pyropia</taxon>
    </lineage>
</organism>
<keyword evidence="2" id="KW-1185">Reference proteome</keyword>
<sequence>MSSEGYAYILHTFTVEGVESVAADLKTLLAQVSTLSIKSTALREELEALRVAKPPRHPYFSDAAGDGNLIRADVESAEPRLMDGLMGTSSMALVPEEDVAGMDGVVSPFDRLLHDLYGAEGEVVYKQATLKRLGLPSVFSTPLSTADNLCGFNLHEDDFVPLRVHRSLANNFVAACKQFVSRLHAAGVVHGDLYISIFAWRLCAGVMEVEVFDWDIAFFIHKHIPQKLAETWRHTKKWSGRYDRLRVVPGPVDVGGVPAADGGVAAVVAGYHSNVLLTAAGGAYAWGWGAYGQLGVGDPADRRVPCRVATPPGVRLAAAAVSDRHALAVDARGGVWVWGTNEFVQRRRRGGHPSRPHGGGLPGRPRRRAGEEMTAGGDNRGGG</sequence>
<dbReference type="Proteomes" id="UP000798662">
    <property type="component" value="Chromosome 2"/>
</dbReference>